<protein>
    <submittedName>
        <fullName evidence="2">Uncharacterized protein</fullName>
    </submittedName>
</protein>
<reference evidence="2 3" key="1">
    <citation type="journal article" date="2016" name="Nat. Commun.">
        <title>Thousands of microbial genomes shed light on interconnected biogeochemical processes in an aquifer system.</title>
        <authorList>
            <person name="Anantharaman K."/>
            <person name="Brown C.T."/>
            <person name="Hug L.A."/>
            <person name="Sharon I."/>
            <person name="Castelle C.J."/>
            <person name="Probst A.J."/>
            <person name="Thomas B.C."/>
            <person name="Singh A."/>
            <person name="Wilkins M.J."/>
            <person name="Karaoz U."/>
            <person name="Brodie E.L."/>
            <person name="Williams K.H."/>
            <person name="Hubbard S.S."/>
            <person name="Banfield J.F."/>
        </authorList>
    </citation>
    <scope>NUCLEOTIDE SEQUENCE [LARGE SCALE GENOMIC DNA]</scope>
</reference>
<evidence type="ECO:0000313" key="2">
    <source>
        <dbReference type="EMBL" id="OGI77960.1"/>
    </source>
</evidence>
<gene>
    <name evidence="2" type="ORF">A3D42_00400</name>
</gene>
<feature type="region of interest" description="Disordered" evidence="1">
    <location>
        <begin position="1"/>
        <end position="22"/>
    </location>
</feature>
<accession>A0A1F6W7N6</accession>
<dbReference type="Proteomes" id="UP000177777">
    <property type="component" value="Unassembled WGS sequence"/>
</dbReference>
<comment type="caution">
    <text evidence="2">The sequence shown here is derived from an EMBL/GenBank/DDBJ whole genome shotgun (WGS) entry which is preliminary data.</text>
</comment>
<proteinExistence type="predicted"/>
<feature type="compositionally biased region" description="Polar residues" evidence="1">
    <location>
        <begin position="12"/>
        <end position="22"/>
    </location>
</feature>
<evidence type="ECO:0000256" key="1">
    <source>
        <dbReference type="SAM" id="MobiDB-lite"/>
    </source>
</evidence>
<sequence length="71" mass="8039">MTLRSPQDGLRESNNGLSGNKKSFYSSQEIQNISGLGDVLRSIRARLIRDGVSLDKERRKILLKRKKLAII</sequence>
<evidence type="ECO:0000313" key="3">
    <source>
        <dbReference type="Proteomes" id="UP000177777"/>
    </source>
</evidence>
<organism evidence="2 3">
    <name type="scientific">Candidatus Nomurabacteria bacterium RIFCSPHIGHO2_02_FULL_41_18</name>
    <dbReference type="NCBI Taxonomy" id="1801754"/>
    <lineage>
        <taxon>Bacteria</taxon>
        <taxon>Candidatus Nomuraibacteriota</taxon>
    </lineage>
</organism>
<dbReference type="AlphaFoldDB" id="A0A1F6W7N6"/>
<name>A0A1F6W7N6_9BACT</name>
<dbReference type="EMBL" id="MFUE01000006">
    <property type="protein sequence ID" value="OGI77960.1"/>
    <property type="molecule type" value="Genomic_DNA"/>
</dbReference>